<evidence type="ECO:0000313" key="3">
    <source>
        <dbReference type="EMBL" id="PNY09653.1"/>
    </source>
</evidence>
<feature type="transmembrane region" description="Helical" evidence="2">
    <location>
        <begin position="103"/>
        <end position="123"/>
    </location>
</feature>
<evidence type="ECO:0000256" key="2">
    <source>
        <dbReference type="SAM" id="Phobius"/>
    </source>
</evidence>
<accession>A0A2K3P343</accession>
<sequence>MGDEIKETLIQIPDPNQNNSTPVSVSDEHNSTSEEKSSAYLAIITIQHLTILGTFVTVERVKGYEEFVNYAHARALLYGLICILEVCTSLTFTLFVKFGRGHALPFMSVILANGACSTMMIFIINSHLWIGTITFWIITALVDLVYIHEELKNEIKEAWCSLSKTIGSLFCGDADEA</sequence>
<feature type="transmembrane region" description="Helical" evidence="2">
    <location>
        <begin position="76"/>
        <end position="96"/>
    </location>
</feature>
<reference evidence="3 4" key="1">
    <citation type="journal article" date="2014" name="Am. J. Bot.">
        <title>Genome assembly and annotation for red clover (Trifolium pratense; Fabaceae).</title>
        <authorList>
            <person name="Istvanek J."/>
            <person name="Jaros M."/>
            <person name="Krenek A."/>
            <person name="Repkova J."/>
        </authorList>
    </citation>
    <scope>NUCLEOTIDE SEQUENCE [LARGE SCALE GENOMIC DNA]</scope>
    <source>
        <strain evidence="4">cv. Tatra</strain>
        <tissue evidence="3">Young leaves</tissue>
    </source>
</reference>
<comment type="caution">
    <text evidence="3">The sequence shown here is derived from an EMBL/GenBank/DDBJ whole genome shotgun (WGS) entry which is preliminary data.</text>
</comment>
<dbReference type="AlphaFoldDB" id="A0A2K3P343"/>
<evidence type="ECO:0000256" key="1">
    <source>
        <dbReference type="SAM" id="MobiDB-lite"/>
    </source>
</evidence>
<feature type="transmembrane region" description="Helical" evidence="2">
    <location>
        <begin position="39"/>
        <end position="56"/>
    </location>
</feature>
<reference evidence="3 4" key="2">
    <citation type="journal article" date="2017" name="Front. Plant Sci.">
        <title>Gene Classification and Mining of Molecular Markers Useful in Red Clover (Trifolium pratense) Breeding.</title>
        <authorList>
            <person name="Istvanek J."/>
            <person name="Dluhosova J."/>
            <person name="Dluhos P."/>
            <person name="Patkova L."/>
            <person name="Nedelnik J."/>
            <person name="Repkova J."/>
        </authorList>
    </citation>
    <scope>NUCLEOTIDE SEQUENCE [LARGE SCALE GENOMIC DNA]</scope>
    <source>
        <strain evidence="4">cv. Tatra</strain>
        <tissue evidence="3">Young leaves</tissue>
    </source>
</reference>
<feature type="region of interest" description="Disordered" evidence="1">
    <location>
        <begin position="10"/>
        <end position="30"/>
    </location>
</feature>
<keyword evidence="2" id="KW-1133">Transmembrane helix</keyword>
<organism evidence="3 4">
    <name type="scientific">Trifolium pratense</name>
    <name type="common">Red clover</name>
    <dbReference type="NCBI Taxonomy" id="57577"/>
    <lineage>
        <taxon>Eukaryota</taxon>
        <taxon>Viridiplantae</taxon>
        <taxon>Streptophyta</taxon>
        <taxon>Embryophyta</taxon>
        <taxon>Tracheophyta</taxon>
        <taxon>Spermatophyta</taxon>
        <taxon>Magnoliopsida</taxon>
        <taxon>eudicotyledons</taxon>
        <taxon>Gunneridae</taxon>
        <taxon>Pentapetalae</taxon>
        <taxon>rosids</taxon>
        <taxon>fabids</taxon>
        <taxon>Fabales</taxon>
        <taxon>Fabaceae</taxon>
        <taxon>Papilionoideae</taxon>
        <taxon>50 kb inversion clade</taxon>
        <taxon>NPAAA clade</taxon>
        <taxon>Hologalegina</taxon>
        <taxon>IRL clade</taxon>
        <taxon>Trifolieae</taxon>
        <taxon>Trifolium</taxon>
    </lineage>
</organism>
<protein>
    <submittedName>
        <fullName evidence="3">Uncharacterized protein</fullName>
    </submittedName>
</protein>
<feature type="compositionally biased region" description="Polar residues" evidence="1">
    <location>
        <begin position="14"/>
        <end position="24"/>
    </location>
</feature>
<gene>
    <name evidence="3" type="ORF">L195_g006207</name>
</gene>
<keyword evidence="2" id="KW-0472">Membrane</keyword>
<dbReference type="Proteomes" id="UP000236291">
    <property type="component" value="Unassembled WGS sequence"/>
</dbReference>
<evidence type="ECO:0000313" key="4">
    <source>
        <dbReference type="Proteomes" id="UP000236291"/>
    </source>
</evidence>
<dbReference type="EMBL" id="ASHM01003284">
    <property type="protein sequence ID" value="PNY09653.1"/>
    <property type="molecule type" value="Genomic_DNA"/>
</dbReference>
<name>A0A2K3P343_TRIPR</name>
<proteinExistence type="predicted"/>
<keyword evidence="2" id="KW-0812">Transmembrane</keyword>
<feature type="transmembrane region" description="Helical" evidence="2">
    <location>
        <begin position="129"/>
        <end position="147"/>
    </location>
</feature>